<comment type="cofactor">
    <cofactor evidence="1">
        <name>FAD</name>
        <dbReference type="ChEBI" id="CHEBI:57692"/>
    </cofactor>
</comment>
<dbReference type="Proteomes" id="UP000027190">
    <property type="component" value="Unassembled WGS sequence"/>
</dbReference>
<dbReference type="PATRIC" id="fig|1280947.3.peg.1935"/>
<dbReference type="InterPro" id="IPR022460">
    <property type="entry name" value="Flavoprotein_PP4765"/>
</dbReference>
<dbReference type="Gene3D" id="3.50.50.60">
    <property type="entry name" value="FAD/NAD(P)-binding domain"/>
    <property type="match status" value="1"/>
</dbReference>
<comment type="caution">
    <text evidence="6">The sequence shown here is derived from an EMBL/GenBank/DDBJ whole genome shotgun (WGS) entry which is preliminary data.</text>
</comment>
<dbReference type="InterPro" id="IPR057661">
    <property type="entry name" value="RsdA/BaiN/AoA(So)_Rossmann"/>
</dbReference>
<name>A0A062UMN6_9PROT</name>
<evidence type="ECO:0000256" key="2">
    <source>
        <dbReference type="ARBA" id="ARBA00022630"/>
    </source>
</evidence>
<evidence type="ECO:0000256" key="3">
    <source>
        <dbReference type="ARBA" id="ARBA00022827"/>
    </source>
</evidence>
<dbReference type="InterPro" id="IPR036188">
    <property type="entry name" value="FAD/NAD-bd_sf"/>
</dbReference>
<dbReference type="PANTHER" id="PTHR42887">
    <property type="entry name" value="OS12G0638800 PROTEIN"/>
    <property type="match status" value="1"/>
</dbReference>
<reference evidence="6 7" key="1">
    <citation type="journal article" date="2014" name="Antonie Van Leeuwenhoek">
        <title>Hyphomonas beringensis sp. nov. and Hyphomonas chukchiensis sp. nov., isolated from surface seawater of the Bering Sea and Chukchi Sea.</title>
        <authorList>
            <person name="Li C."/>
            <person name="Lai Q."/>
            <person name="Li G."/>
            <person name="Dong C."/>
            <person name="Wang J."/>
            <person name="Liao Y."/>
            <person name="Shao Z."/>
        </authorList>
    </citation>
    <scope>NUCLEOTIDE SEQUENCE [LARGE SCALE GENOMIC DNA]</scope>
    <source>
        <strain evidence="6 7">BH-BN04-4</strain>
    </source>
</reference>
<evidence type="ECO:0000259" key="4">
    <source>
        <dbReference type="Pfam" id="PF03486"/>
    </source>
</evidence>
<protein>
    <recommendedName>
        <fullName evidence="8">NAD(FAD)-utilizing dehydrogenase</fullName>
    </recommendedName>
</protein>
<dbReference type="Pfam" id="PF22780">
    <property type="entry name" value="HI0933_like_1st"/>
    <property type="match status" value="1"/>
</dbReference>
<feature type="domain" description="RsdA/BaiN/AoA(So)-like Rossmann fold-like" evidence="4">
    <location>
        <begin position="6"/>
        <end position="394"/>
    </location>
</feature>
<dbReference type="AlphaFoldDB" id="A0A062UMN6"/>
<sequence>MNAQRAAVIGSGPAGLMAAETLLARGMGVDIYDAMPSFGRKFLMAGKSGLNISHAEDPDVFLSRYRGDTRLQEMVRAFGAAEIVSWMEALGIAAHTGPTGRVFPEMMKASPLLRGWLVRLQDAGAVLHPKHRWQGWNADGALVFDAPEGSVTAAPDATVLALGGASWKRLGSDGAWAPLLEAKGAETVPFGPSNCGFLVDWSAHMREKFAGAPVKSICMSVDGQETRSEFVITQRGVESGGIYTLSAALVDGLRRHGAATLLVDLLPDMDVPAIVAKLERPRGKQSMANHLRKSLGISGVKLALLHEAARGVLPDHAVTLARLIKAVPIKVTVTAPLDEAISTTGGVAWDALDEALMLRQLPGVFCAGEMIDWDAPTGGYLITACMATGQAAGNGAADWLQTASSL</sequence>
<dbReference type="eggNOG" id="COG2081">
    <property type="taxonomic scope" value="Bacteria"/>
</dbReference>
<dbReference type="Pfam" id="PF03486">
    <property type="entry name" value="HI0933_like"/>
    <property type="match status" value="1"/>
</dbReference>
<dbReference type="InterPro" id="IPR004792">
    <property type="entry name" value="BaiN-like"/>
</dbReference>
<dbReference type="EMBL" id="AWFG01000024">
    <property type="protein sequence ID" value="KCZ58142.1"/>
    <property type="molecule type" value="Genomic_DNA"/>
</dbReference>
<accession>A0A062UMN6</accession>
<feature type="domain" description="RsdA/BaiN/AoA(So)-like insert" evidence="5">
    <location>
        <begin position="192"/>
        <end position="342"/>
    </location>
</feature>
<keyword evidence="7" id="KW-1185">Reference proteome</keyword>
<dbReference type="InterPro" id="IPR055178">
    <property type="entry name" value="RsdA/BaiN/AoA(So)-like_dom"/>
</dbReference>
<evidence type="ECO:0008006" key="8">
    <source>
        <dbReference type="Google" id="ProtNLM"/>
    </source>
</evidence>
<dbReference type="Gene3D" id="2.40.30.10">
    <property type="entry name" value="Translation factors"/>
    <property type="match status" value="1"/>
</dbReference>
<dbReference type="PANTHER" id="PTHR42887:SF1">
    <property type="entry name" value="BLR3961 PROTEIN"/>
    <property type="match status" value="1"/>
</dbReference>
<evidence type="ECO:0000259" key="5">
    <source>
        <dbReference type="Pfam" id="PF22780"/>
    </source>
</evidence>
<dbReference type="NCBIfam" id="TIGR00275">
    <property type="entry name" value="aminoacetone oxidase family FAD-binding enzyme"/>
    <property type="match status" value="1"/>
</dbReference>
<dbReference type="RefSeq" id="WP_034739631.1">
    <property type="nucleotide sequence ID" value="NZ_AWFG01000024.1"/>
</dbReference>
<keyword evidence="2" id="KW-0285">Flavoprotein</keyword>
<evidence type="ECO:0000256" key="1">
    <source>
        <dbReference type="ARBA" id="ARBA00001974"/>
    </source>
</evidence>
<keyword evidence="3" id="KW-0274">FAD</keyword>
<dbReference type="InterPro" id="IPR023166">
    <property type="entry name" value="BaiN-like_dom_sf"/>
</dbReference>
<gene>
    <name evidence="6" type="ORF">HY30_16745</name>
</gene>
<evidence type="ECO:0000313" key="6">
    <source>
        <dbReference type="EMBL" id="KCZ58142.1"/>
    </source>
</evidence>
<organism evidence="6 7">
    <name type="scientific">Hyphomonas chukchiensis</name>
    <dbReference type="NCBI Taxonomy" id="1280947"/>
    <lineage>
        <taxon>Bacteria</taxon>
        <taxon>Pseudomonadati</taxon>
        <taxon>Pseudomonadota</taxon>
        <taxon>Alphaproteobacteria</taxon>
        <taxon>Hyphomonadales</taxon>
        <taxon>Hyphomonadaceae</taxon>
        <taxon>Hyphomonas</taxon>
    </lineage>
</organism>
<dbReference type="SUPFAM" id="SSF51905">
    <property type="entry name" value="FAD/NAD(P)-binding domain"/>
    <property type="match status" value="1"/>
</dbReference>
<dbReference type="SUPFAM" id="SSF160996">
    <property type="entry name" value="HI0933 insert domain-like"/>
    <property type="match status" value="1"/>
</dbReference>
<dbReference type="PRINTS" id="PR00419">
    <property type="entry name" value="ADXRDTASE"/>
</dbReference>
<dbReference type="Gene3D" id="1.10.8.260">
    <property type="entry name" value="HI0933 insert domain-like"/>
    <property type="match status" value="1"/>
</dbReference>
<evidence type="ECO:0000313" key="7">
    <source>
        <dbReference type="Proteomes" id="UP000027190"/>
    </source>
</evidence>
<dbReference type="OrthoDB" id="5288829at2"/>
<dbReference type="NCBIfam" id="TIGR03862">
    <property type="entry name" value="flavo_PP4765"/>
    <property type="match status" value="1"/>
</dbReference>
<dbReference type="STRING" id="1280947.HY30_16745"/>
<proteinExistence type="predicted"/>